<protein>
    <submittedName>
        <fullName evidence="2">Uncharacterized protein</fullName>
    </submittedName>
</protein>
<evidence type="ECO:0000313" key="3">
    <source>
        <dbReference type="Proteomes" id="UP000807769"/>
    </source>
</evidence>
<proteinExistence type="predicted"/>
<dbReference type="AlphaFoldDB" id="A0A9P7EFE6"/>
<dbReference type="EMBL" id="JABBWG010000010">
    <property type="protein sequence ID" value="KAG1819223.1"/>
    <property type="molecule type" value="Genomic_DNA"/>
</dbReference>
<accession>A0A9P7EFE6</accession>
<evidence type="ECO:0000313" key="2">
    <source>
        <dbReference type="EMBL" id="KAG1819223.1"/>
    </source>
</evidence>
<sequence>MFTARFTVLALLAFLAGANAGCATCPETLEVDGKVAYELVNSYVRSDDGYTDCTYVGKSGDEVACEYANVGVLEDGDALCPKVSRMDGYGC</sequence>
<comment type="caution">
    <text evidence="2">The sequence shown here is derived from an EMBL/GenBank/DDBJ whole genome shotgun (WGS) entry which is preliminary data.</text>
</comment>
<dbReference type="GeneID" id="64633875"/>
<keyword evidence="3" id="KW-1185">Reference proteome</keyword>
<feature type="signal peptide" evidence="1">
    <location>
        <begin position="1"/>
        <end position="20"/>
    </location>
</feature>
<feature type="chain" id="PRO_5040335527" evidence="1">
    <location>
        <begin position="21"/>
        <end position="91"/>
    </location>
</feature>
<keyword evidence="1" id="KW-0732">Signal</keyword>
<dbReference type="OrthoDB" id="2608106at2759"/>
<dbReference type="Proteomes" id="UP000807769">
    <property type="component" value="Unassembled WGS sequence"/>
</dbReference>
<gene>
    <name evidence="2" type="ORF">BJ212DRAFT_1479339</name>
</gene>
<organism evidence="2 3">
    <name type="scientific">Suillus subaureus</name>
    <dbReference type="NCBI Taxonomy" id="48587"/>
    <lineage>
        <taxon>Eukaryota</taxon>
        <taxon>Fungi</taxon>
        <taxon>Dikarya</taxon>
        <taxon>Basidiomycota</taxon>
        <taxon>Agaricomycotina</taxon>
        <taxon>Agaricomycetes</taxon>
        <taxon>Agaricomycetidae</taxon>
        <taxon>Boletales</taxon>
        <taxon>Suillineae</taxon>
        <taxon>Suillaceae</taxon>
        <taxon>Suillus</taxon>
    </lineage>
</organism>
<reference evidence="2" key="1">
    <citation type="journal article" date="2020" name="New Phytol.">
        <title>Comparative genomics reveals dynamic genome evolution in host specialist ectomycorrhizal fungi.</title>
        <authorList>
            <person name="Lofgren L.A."/>
            <person name="Nguyen N.H."/>
            <person name="Vilgalys R."/>
            <person name="Ruytinx J."/>
            <person name="Liao H.L."/>
            <person name="Branco S."/>
            <person name="Kuo A."/>
            <person name="LaButti K."/>
            <person name="Lipzen A."/>
            <person name="Andreopoulos W."/>
            <person name="Pangilinan J."/>
            <person name="Riley R."/>
            <person name="Hundley H."/>
            <person name="Na H."/>
            <person name="Barry K."/>
            <person name="Grigoriev I.V."/>
            <person name="Stajich J.E."/>
            <person name="Kennedy P.G."/>
        </authorList>
    </citation>
    <scope>NUCLEOTIDE SEQUENCE</scope>
    <source>
        <strain evidence="2">MN1</strain>
    </source>
</reference>
<dbReference type="RefSeq" id="XP_041194900.1">
    <property type="nucleotide sequence ID" value="XM_041339859.1"/>
</dbReference>
<name>A0A9P7EFE6_9AGAM</name>
<evidence type="ECO:0000256" key="1">
    <source>
        <dbReference type="SAM" id="SignalP"/>
    </source>
</evidence>